<dbReference type="InterPro" id="IPR046342">
    <property type="entry name" value="CBS_dom_sf"/>
</dbReference>
<feature type="repeat" description="PPR" evidence="3">
    <location>
        <begin position="123"/>
        <end position="157"/>
    </location>
</feature>
<dbReference type="InterPro" id="IPR011990">
    <property type="entry name" value="TPR-like_helical_dom_sf"/>
</dbReference>
<dbReference type="Pfam" id="PF13041">
    <property type="entry name" value="PPR_2"/>
    <property type="match status" value="1"/>
</dbReference>
<dbReference type="InterPro" id="IPR044781">
    <property type="entry name" value="At5g10690-like"/>
</dbReference>
<dbReference type="Gene3D" id="1.25.40.10">
    <property type="entry name" value="Tetratricopeptide repeat domain"/>
    <property type="match status" value="2"/>
</dbReference>
<protein>
    <submittedName>
        <fullName evidence="6">Pentatricopeptide repeat-containing protein At5g10690 isoform X6</fullName>
    </submittedName>
</protein>
<feature type="repeat" description="PPR" evidence="3">
    <location>
        <begin position="158"/>
        <end position="192"/>
    </location>
</feature>
<dbReference type="InterPro" id="IPR002885">
    <property type="entry name" value="PPR_rpt"/>
</dbReference>
<evidence type="ECO:0000256" key="3">
    <source>
        <dbReference type="PROSITE-ProRule" id="PRU00708"/>
    </source>
</evidence>
<dbReference type="PROSITE" id="PS51371">
    <property type="entry name" value="CBS"/>
    <property type="match status" value="1"/>
</dbReference>
<dbReference type="SUPFAM" id="SSF54631">
    <property type="entry name" value="CBS-domain pair"/>
    <property type="match status" value="1"/>
</dbReference>
<dbReference type="Pfam" id="PF01535">
    <property type="entry name" value="PPR"/>
    <property type="match status" value="3"/>
</dbReference>
<reference evidence="5" key="1">
    <citation type="journal article" date="2019" name="Nat. Commun.">
        <title>Genome-wide association mapping of date palm fruit traits.</title>
        <authorList>
            <person name="Hazzouri K.M."/>
            <person name="Gros-Balthazard M."/>
            <person name="Flowers J.M."/>
            <person name="Copetti D."/>
            <person name="Lemansour A."/>
            <person name="Lebrun M."/>
            <person name="Masmoudi K."/>
            <person name="Ferrand S."/>
            <person name="Dhar M.I."/>
            <person name="Fresquez Z.A."/>
            <person name="Rosas U."/>
            <person name="Zhang J."/>
            <person name="Talag J."/>
            <person name="Lee S."/>
            <person name="Kudrna D."/>
            <person name="Powell R.F."/>
            <person name="Leitch I.J."/>
            <person name="Krueger R.R."/>
            <person name="Wing R.A."/>
            <person name="Amiri K.M.A."/>
            <person name="Purugganan M.D."/>
        </authorList>
    </citation>
    <scope>NUCLEOTIDE SEQUENCE [LARGE SCALE GENOMIC DNA]</scope>
    <source>
        <strain evidence="5">cv. Khalas</strain>
    </source>
</reference>
<keyword evidence="1" id="KW-0677">Repeat</keyword>
<organism evidence="5 6">
    <name type="scientific">Phoenix dactylifera</name>
    <name type="common">Date palm</name>
    <dbReference type="NCBI Taxonomy" id="42345"/>
    <lineage>
        <taxon>Eukaryota</taxon>
        <taxon>Viridiplantae</taxon>
        <taxon>Streptophyta</taxon>
        <taxon>Embryophyta</taxon>
        <taxon>Tracheophyta</taxon>
        <taxon>Spermatophyta</taxon>
        <taxon>Magnoliopsida</taxon>
        <taxon>Liliopsida</taxon>
        <taxon>Arecaceae</taxon>
        <taxon>Coryphoideae</taxon>
        <taxon>Phoeniceae</taxon>
        <taxon>Phoenix</taxon>
    </lineage>
</organism>
<dbReference type="PANTHER" id="PTHR47581">
    <property type="entry name" value="OS09G0431600 PROTEIN"/>
    <property type="match status" value="1"/>
</dbReference>
<dbReference type="Pfam" id="PF12854">
    <property type="entry name" value="PPR_1"/>
    <property type="match status" value="1"/>
</dbReference>
<keyword evidence="2" id="KW-0129">CBS domain</keyword>
<dbReference type="AlphaFoldDB" id="A0A8B8JB49"/>
<feature type="domain" description="CBS" evidence="4">
    <location>
        <begin position="448"/>
        <end position="516"/>
    </location>
</feature>
<evidence type="ECO:0000313" key="6">
    <source>
        <dbReference type="RefSeq" id="XP_026664786.1"/>
    </source>
</evidence>
<evidence type="ECO:0000256" key="2">
    <source>
        <dbReference type="PROSITE-ProRule" id="PRU00703"/>
    </source>
</evidence>
<evidence type="ECO:0000256" key="1">
    <source>
        <dbReference type="ARBA" id="ARBA00022737"/>
    </source>
</evidence>
<dbReference type="Gene3D" id="3.10.580.10">
    <property type="entry name" value="CBS-domain"/>
    <property type="match status" value="1"/>
</dbReference>
<sequence>MPLLGFRPRYFPLQEALFPRNIPFRIPPSPCSSSPPTPSTWRRHLRTSSAPNLRRLTSRIVKLTRKRQLHQIFEEVEVARKRYGKLNTIVMNAVLEACVHCGDVDSAQRIFEEMAKPESCGVDSVSYGILLKGYANTDFPLAALTIRDEMLCQGLKPDKLTYNTLIFACIRDGRTDTAIQLLAEMKEEAEKVSCYELLPDAVTYTTLLKGLGNNKDLVSVLKIVVEMKSLPDLVIDRTAYTAIVDALLACGSTKDALCIFGEMIKQNGKKNNLRPKPHLYLSMMRAFSIRGDFDMVKRLHVHMWSDSVGSISPSVQVEADELLMEAAINDDQVDVARQILHRIITKREGFSWTTRGGMVAIRVEALSGFTNSILSPYVLPEVSLNDPIEKYMTAFEEADPLPASLKLDKVIMRFFKDSAIPAIDDWGSCVGIVHRDDCKKLDAPLWTMMRGPPPCVTTSTSIGRVIDLLLDKKYKMVVVVRNSNVYETSYSSSSRPVGIFTLEKLFNMAMFASGPFFM</sequence>
<gene>
    <name evidence="6" type="primary">LOC103718395</name>
</gene>
<feature type="repeat" description="PPR" evidence="3">
    <location>
        <begin position="87"/>
        <end position="117"/>
    </location>
</feature>
<evidence type="ECO:0000259" key="4">
    <source>
        <dbReference type="PROSITE" id="PS51371"/>
    </source>
</evidence>
<dbReference type="GeneID" id="103718395"/>
<reference evidence="6" key="2">
    <citation type="submission" date="2025-08" db="UniProtKB">
        <authorList>
            <consortium name="RefSeq"/>
        </authorList>
    </citation>
    <scope>IDENTIFICATION</scope>
    <source>
        <tissue evidence="6">Young leaves</tissue>
    </source>
</reference>
<feature type="repeat" description="PPR" evidence="3">
    <location>
        <begin position="236"/>
        <end position="270"/>
    </location>
</feature>
<proteinExistence type="predicted"/>
<dbReference type="InterPro" id="IPR000644">
    <property type="entry name" value="CBS_dom"/>
</dbReference>
<dbReference type="PANTHER" id="PTHR47581:SF2">
    <property type="entry name" value="OS09G0431600 PROTEIN"/>
    <property type="match status" value="1"/>
</dbReference>
<dbReference type="NCBIfam" id="TIGR00756">
    <property type="entry name" value="PPR"/>
    <property type="match status" value="4"/>
</dbReference>
<accession>A0A8B8JB49</accession>
<evidence type="ECO:0000313" key="5">
    <source>
        <dbReference type="Proteomes" id="UP000228380"/>
    </source>
</evidence>
<dbReference type="Proteomes" id="UP000228380">
    <property type="component" value="Chromosome 1"/>
</dbReference>
<keyword evidence="5" id="KW-1185">Reference proteome</keyword>
<name>A0A8B8JB49_PHODC</name>
<dbReference type="RefSeq" id="XP_026664786.1">
    <property type="nucleotide sequence ID" value="XM_026808985.2"/>
</dbReference>
<dbReference type="PROSITE" id="PS51375">
    <property type="entry name" value="PPR"/>
    <property type="match status" value="4"/>
</dbReference>